<evidence type="ECO:0000313" key="3">
    <source>
        <dbReference type="Proteomes" id="UP000006753"/>
    </source>
</evidence>
<feature type="compositionally biased region" description="Acidic residues" evidence="1">
    <location>
        <begin position="123"/>
        <end position="145"/>
    </location>
</feature>
<dbReference type="InParanoid" id="K1XNF1"/>
<dbReference type="AlphaFoldDB" id="K1XNF1"/>
<feature type="compositionally biased region" description="Polar residues" evidence="1">
    <location>
        <begin position="263"/>
        <end position="280"/>
    </location>
</feature>
<reference evidence="2 3" key="1">
    <citation type="journal article" date="2012" name="BMC Genomics">
        <title>Sequencing the genome of Marssonina brunnea reveals fungus-poplar co-evolution.</title>
        <authorList>
            <person name="Zhu S."/>
            <person name="Cao Y.-Z."/>
            <person name="Jiang C."/>
            <person name="Tan B.-Y."/>
            <person name="Wang Z."/>
            <person name="Feng S."/>
            <person name="Zhang L."/>
            <person name="Su X.-H."/>
            <person name="Brejova B."/>
            <person name="Vinar T."/>
            <person name="Xu M."/>
            <person name="Wang M.-X."/>
            <person name="Zhang S.-G."/>
            <person name="Huang M.-R."/>
            <person name="Wu R."/>
            <person name="Zhou Y."/>
        </authorList>
    </citation>
    <scope>NUCLEOTIDE SEQUENCE [LARGE SCALE GENOMIC DNA]</scope>
    <source>
        <strain evidence="2 3">MB_m1</strain>
    </source>
</reference>
<feature type="region of interest" description="Disordered" evidence="1">
    <location>
        <begin position="250"/>
        <end position="280"/>
    </location>
</feature>
<sequence>MPVHRPSTPATLTGGIRRIRRSLLAPSMIRRVNHAPTIPILTIPTCAPVVQQLLRVPTLPAPKNRARDLRHVTQPHLLHALGQTEPLARTGLLSAVAILTRPPPDGQVIQLLPREGEAVLEHEPEEPAYESDEDAEGEEEDDELEGGERVAVAVVGGLDGGIVVVVGYRIGVSEGGMMAVDSGAECSGSLDGIARPDSRLASTAICIFEEENVPKAKEGALQEEVISLITGILGFVTSLSYPYAGDVLNSGSDERRREMDRSQAASSKQGPSHLGNSQYQRGGASSIYNYVVVELEKVLREIA</sequence>
<protein>
    <submittedName>
        <fullName evidence="2">Uncharacterized protein</fullName>
    </submittedName>
</protein>
<feature type="compositionally biased region" description="Basic and acidic residues" evidence="1">
    <location>
        <begin position="252"/>
        <end position="261"/>
    </location>
</feature>
<dbReference type="HOGENOM" id="CLU_918535_0_0_1"/>
<dbReference type="KEGG" id="mbe:MBM_07696"/>
<evidence type="ECO:0000256" key="1">
    <source>
        <dbReference type="SAM" id="MobiDB-lite"/>
    </source>
</evidence>
<dbReference type="Proteomes" id="UP000006753">
    <property type="component" value="Unassembled WGS sequence"/>
</dbReference>
<proteinExistence type="predicted"/>
<evidence type="ECO:0000313" key="2">
    <source>
        <dbReference type="EMBL" id="EKD14019.1"/>
    </source>
</evidence>
<organism evidence="2 3">
    <name type="scientific">Marssonina brunnea f. sp. multigermtubi (strain MB_m1)</name>
    <name type="common">Marssonina leaf spot fungus</name>
    <dbReference type="NCBI Taxonomy" id="1072389"/>
    <lineage>
        <taxon>Eukaryota</taxon>
        <taxon>Fungi</taxon>
        <taxon>Dikarya</taxon>
        <taxon>Ascomycota</taxon>
        <taxon>Pezizomycotina</taxon>
        <taxon>Leotiomycetes</taxon>
        <taxon>Helotiales</taxon>
        <taxon>Drepanopezizaceae</taxon>
        <taxon>Drepanopeziza</taxon>
    </lineage>
</organism>
<name>K1XNF1_MARBU</name>
<dbReference type="EMBL" id="JH921447">
    <property type="protein sequence ID" value="EKD14019.1"/>
    <property type="molecule type" value="Genomic_DNA"/>
</dbReference>
<accession>K1XNF1</accession>
<gene>
    <name evidence="2" type="ORF">MBM_07696</name>
</gene>
<feature type="region of interest" description="Disordered" evidence="1">
    <location>
        <begin position="120"/>
        <end position="146"/>
    </location>
</feature>
<keyword evidence="3" id="KW-1185">Reference proteome</keyword>